<dbReference type="GO" id="GO:0005886">
    <property type="term" value="C:plasma membrane"/>
    <property type="evidence" value="ECO:0007669"/>
    <property type="project" value="UniProtKB-SubCell"/>
</dbReference>
<dbReference type="Gene3D" id="3.40.1380.10">
    <property type="match status" value="1"/>
</dbReference>
<protein>
    <recommendedName>
        <fullName evidence="10">ATP synthase gamma chain</fullName>
    </recommendedName>
    <alternativeName>
        <fullName evidence="10">ATP synthase F1 sector gamma subunit</fullName>
    </alternativeName>
    <alternativeName>
        <fullName evidence="10">F-ATPase gamma subunit</fullName>
    </alternativeName>
</protein>
<evidence type="ECO:0000313" key="12">
    <source>
        <dbReference type="Proteomes" id="UP000178849"/>
    </source>
</evidence>
<comment type="subunit">
    <text evidence="10">F-type ATPases have 2 components, CF(1) - the catalytic core - and CF(0) - the membrane proton channel. CF(1) has five subunits: alpha(3), beta(3), gamma(1), delta(1), epsilon(1). CF(0) has three main subunits: a, b and c.</text>
</comment>
<keyword evidence="6 10" id="KW-0406">Ion transport</keyword>
<proteinExistence type="inferred from homology"/>
<dbReference type="NCBIfam" id="TIGR01146">
    <property type="entry name" value="ATPsyn_F1gamma"/>
    <property type="match status" value="1"/>
</dbReference>
<evidence type="ECO:0000256" key="7">
    <source>
        <dbReference type="ARBA" id="ARBA00023136"/>
    </source>
</evidence>
<name>A0A1G2BIZ6_9BACT</name>
<keyword evidence="7 10" id="KW-0472">Membrane</keyword>
<accession>A0A1G2BIZ6</accession>
<organism evidence="11 12">
    <name type="scientific">Candidatus Komeilibacteria bacterium RIFCSPLOWO2_01_FULL_45_10</name>
    <dbReference type="NCBI Taxonomy" id="1798550"/>
    <lineage>
        <taxon>Bacteria</taxon>
        <taxon>Candidatus Komeiliibacteriota</taxon>
    </lineage>
</organism>
<evidence type="ECO:0000256" key="5">
    <source>
        <dbReference type="ARBA" id="ARBA00022781"/>
    </source>
</evidence>
<evidence type="ECO:0000256" key="4">
    <source>
        <dbReference type="ARBA" id="ARBA00022448"/>
    </source>
</evidence>
<keyword evidence="5 10" id="KW-0375">Hydrogen ion transport</keyword>
<dbReference type="GO" id="GO:0045259">
    <property type="term" value="C:proton-transporting ATP synthase complex"/>
    <property type="evidence" value="ECO:0007669"/>
    <property type="project" value="UniProtKB-KW"/>
</dbReference>
<dbReference type="Gene3D" id="1.10.287.80">
    <property type="entry name" value="ATP synthase, gamma subunit, helix hairpin domain"/>
    <property type="match status" value="2"/>
</dbReference>
<dbReference type="EMBL" id="MHKL01000026">
    <property type="protein sequence ID" value="OGY89134.1"/>
    <property type="molecule type" value="Genomic_DNA"/>
</dbReference>
<evidence type="ECO:0000256" key="3">
    <source>
        <dbReference type="ARBA" id="ARBA00007681"/>
    </source>
</evidence>
<keyword evidence="10" id="KW-1003">Cell membrane</keyword>
<evidence type="ECO:0000313" key="11">
    <source>
        <dbReference type="EMBL" id="OGY89134.1"/>
    </source>
</evidence>
<dbReference type="STRING" id="1798550.A2927_02410"/>
<evidence type="ECO:0000256" key="2">
    <source>
        <dbReference type="ARBA" id="ARBA00004170"/>
    </source>
</evidence>
<evidence type="ECO:0000256" key="9">
    <source>
        <dbReference type="ARBA" id="ARBA00023310"/>
    </source>
</evidence>
<gene>
    <name evidence="10" type="primary">atpG</name>
    <name evidence="11" type="ORF">A2927_02410</name>
</gene>
<dbReference type="PRINTS" id="PR00126">
    <property type="entry name" value="ATPASEGAMMA"/>
</dbReference>
<comment type="similarity">
    <text evidence="3 10">Belongs to the ATPase gamma chain family.</text>
</comment>
<dbReference type="PANTHER" id="PTHR11693:SF22">
    <property type="entry name" value="ATP SYNTHASE SUBUNIT GAMMA, MITOCHONDRIAL"/>
    <property type="match status" value="1"/>
</dbReference>
<evidence type="ECO:0000256" key="6">
    <source>
        <dbReference type="ARBA" id="ARBA00023065"/>
    </source>
</evidence>
<dbReference type="HAMAP" id="MF_00815">
    <property type="entry name" value="ATP_synth_gamma_bact"/>
    <property type="match status" value="1"/>
</dbReference>
<keyword evidence="4 10" id="KW-0813">Transport</keyword>
<dbReference type="GO" id="GO:0046933">
    <property type="term" value="F:proton-transporting ATP synthase activity, rotational mechanism"/>
    <property type="evidence" value="ECO:0007669"/>
    <property type="project" value="UniProtKB-UniRule"/>
</dbReference>
<evidence type="ECO:0000256" key="8">
    <source>
        <dbReference type="ARBA" id="ARBA00023196"/>
    </source>
</evidence>
<keyword evidence="8 10" id="KW-0139">CF(1)</keyword>
<dbReference type="GO" id="GO:0042777">
    <property type="term" value="P:proton motive force-driven plasma membrane ATP synthesis"/>
    <property type="evidence" value="ECO:0007669"/>
    <property type="project" value="UniProtKB-UniRule"/>
</dbReference>
<reference evidence="11 12" key="1">
    <citation type="journal article" date="2016" name="Nat. Commun.">
        <title>Thousands of microbial genomes shed light on interconnected biogeochemical processes in an aquifer system.</title>
        <authorList>
            <person name="Anantharaman K."/>
            <person name="Brown C.T."/>
            <person name="Hug L.A."/>
            <person name="Sharon I."/>
            <person name="Castelle C.J."/>
            <person name="Probst A.J."/>
            <person name="Thomas B.C."/>
            <person name="Singh A."/>
            <person name="Wilkins M.J."/>
            <person name="Karaoz U."/>
            <person name="Brodie E.L."/>
            <person name="Williams K.H."/>
            <person name="Hubbard S.S."/>
            <person name="Banfield J.F."/>
        </authorList>
    </citation>
    <scope>NUCLEOTIDE SEQUENCE [LARGE SCALE GENOMIC DNA]</scope>
</reference>
<comment type="caution">
    <text evidence="11">The sequence shown here is derived from an EMBL/GenBank/DDBJ whole genome shotgun (WGS) entry which is preliminary data.</text>
</comment>
<dbReference type="CDD" id="cd12151">
    <property type="entry name" value="F1-ATPase_gamma"/>
    <property type="match status" value="1"/>
</dbReference>
<dbReference type="GO" id="GO:0005524">
    <property type="term" value="F:ATP binding"/>
    <property type="evidence" value="ECO:0007669"/>
    <property type="project" value="UniProtKB-UniRule"/>
</dbReference>
<comment type="function">
    <text evidence="1 10">Produces ATP from ADP in the presence of a proton gradient across the membrane. The gamma chain is believed to be important in regulating ATPase activity and the flow of protons through the CF(0) complex.</text>
</comment>
<keyword evidence="9 10" id="KW-0066">ATP synthesis</keyword>
<sequence>MPQATRDIKRRIKSVASTKKVTKAMEMVSAAKMRRAVAGVLASRSYSDLAWQLVSRLVLESAGELHPLLTRREKVKKAALVMISGNRGLCGGFNAQIIQRTNRYLKEQSDKGIDVSLITVGKKGRDFMAKKNYPLVADFIKADATVDITEIRPLAHLLIEGYLAGQFDKVALAYTDFISTLVQKPTIIEILPLPSSDGNDLGRVSSQLPISNFPGPSEAEGRIAALEYLFEPSPVEVLNELLPRMLETKIYQAVLEANASEHSARMVAMRNASEAAGDMISELTLIFNKARQAGITAELADISGGRAAVE</sequence>
<dbReference type="Proteomes" id="UP000178849">
    <property type="component" value="Unassembled WGS sequence"/>
</dbReference>
<dbReference type="SUPFAM" id="SSF52943">
    <property type="entry name" value="ATP synthase (F1-ATPase), gamma subunit"/>
    <property type="match status" value="1"/>
</dbReference>
<dbReference type="InterPro" id="IPR035968">
    <property type="entry name" value="ATP_synth_F1_ATPase_gsu"/>
</dbReference>
<comment type="subcellular location">
    <subcellularLocation>
        <location evidence="10">Cell membrane</location>
        <topology evidence="10">Peripheral membrane protein</topology>
    </subcellularLocation>
    <subcellularLocation>
        <location evidence="2">Membrane</location>
        <topology evidence="2">Peripheral membrane protein</topology>
    </subcellularLocation>
</comment>
<evidence type="ECO:0000256" key="10">
    <source>
        <dbReference type="HAMAP-Rule" id="MF_00815"/>
    </source>
</evidence>
<dbReference type="Pfam" id="PF00231">
    <property type="entry name" value="ATP-synt"/>
    <property type="match status" value="1"/>
</dbReference>
<dbReference type="AlphaFoldDB" id="A0A1G2BIZ6"/>
<dbReference type="InterPro" id="IPR000131">
    <property type="entry name" value="ATP_synth_F1_gsu"/>
</dbReference>
<dbReference type="PANTHER" id="PTHR11693">
    <property type="entry name" value="ATP SYNTHASE GAMMA CHAIN"/>
    <property type="match status" value="1"/>
</dbReference>
<evidence type="ECO:0000256" key="1">
    <source>
        <dbReference type="ARBA" id="ARBA00003456"/>
    </source>
</evidence>